<dbReference type="AlphaFoldDB" id="A0A9D1K9Y1"/>
<dbReference type="Proteomes" id="UP000886876">
    <property type="component" value="Unassembled WGS sequence"/>
</dbReference>
<accession>A0A9D1K9Y1</accession>
<feature type="transmembrane region" description="Helical" evidence="1">
    <location>
        <begin position="197"/>
        <end position="217"/>
    </location>
</feature>
<organism evidence="3 4">
    <name type="scientific">Candidatus Scatomorpha pullistercoris</name>
    <dbReference type="NCBI Taxonomy" id="2840929"/>
    <lineage>
        <taxon>Bacteria</taxon>
        <taxon>Bacillati</taxon>
        <taxon>Bacillota</taxon>
        <taxon>Clostridia</taxon>
        <taxon>Eubacteriales</taxon>
        <taxon>Candidatus Scatomorpha</taxon>
    </lineage>
</organism>
<feature type="transmembrane region" description="Helical" evidence="1">
    <location>
        <begin position="147"/>
        <end position="165"/>
    </location>
</feature>
<feature type="transmembrane region" description="Helical" evidence="1">
    <location>
        <begin position="37"/>
        <end position="56"/>
    </location>
</feature>
<evidence type="ECO:0000313" key="3">
    <source>
        <dbReference type="EMBL" id="HIS98456.1"/>
    </source>
</evidence>
<protein>
    <submittedName>
        <fullName evidence="3">Sporulation protein</fullName>
    </submittedName>
</protein>
<comment type="caution">
    <text evidence="3">The sequence shown here is derived from an EMBL/GenBank/DDBJ whole genome shotgun (WGS) entry which is preliminary data.</text>
</comment>
<dbReference type="EMBL" id="DVJS01000266">
    <property type="protein sequence ID" value="HIS98456.1"/>
    <property type="molecule type" value="Genomic_DNA"/>
</dbReference>
<evidence type="ECO:0000259" key="2">
    <source>
        <dbReference type="Pfam" id="PF07670"/>
    </source>
</evidence>
<dbReference type="Pfam" id="PF07670">
    <property type="entry name" value="Gate"/>
    <property type="match status" value="1"/>
</dbReference>
<reference evidence="3" key="1">
    <citation type="submission" date="2020-10" db="EMBL/GenBank/DDBJ databases">
        <authorList>
            <person name="Gilroy R."/>
        </authorList>
    </citation>
    <scope>NUCLEOTIDE SEQUENCE</scope>
    <source>
        <strain evidence="3">ChiHecec3B27-6122</strain>
    </source>
</reference>
<feature type="domain" description="Nucleoside transporter/FeoB GTPase Gate" evidence="2">
    <location>
        <begin position="42"/>
        <end position="107"/>
    </location>
</feature>
<keyword evidence="1" id="KW-0472">Membrane</keyword>
<reference evidence="3" key="2">
    <citation type="journal article" date="2021" name="PeerJ">
        <title>Extensive microbial diversity within the chicken gut microbiome revealed by metagenomics and culture.</title>
        <authorList>
            <person name="Gilroy R."/>
            <person name="Ravi A."/>
            <person name="Getino M."/>
            <person name="Pursley I."/>
            <person name="Horton D.L."/>
            <person name="Alikhan N.F."/>
            <person name="Baker D."/>
            <person name="Gharbi K."/>
            <person name="Hall N."/>
            <person name="Watson M."/>
            <person name="Adriaenssens E.M."/>
            <person name="Foster-Nyarko E."/>
            <person name="Jarju S."/>
            <person name="Secka A."/>
            <person name="Antonio M."/>
            <person name="Oren A."/>
            <person name="Chaudhuri R.R."/>
            <person name="La Ragione R."/>
            <person name="Hildebrand F."/>
            <person name="Pallen M.J."/>
        </authorList>
    </citation>
    <scope>NUCLEOTIDE SEQUENCE</scope>
    <source>
        <strain evidence="3">ChiHecec3B27-6122</strain>
    </source>
</reference>
<name>A0A9D1K9Y1_9FIRM</name>
<keyword evidence="1" id="KW-0812">Transmembrane</keyword>
<gene>
    <name evidence="3" type="ORF">IAD42_10810</name>
</gene>
<dbReference type="InterPro" id="IPR011642">
    <property type="entry name" value="Gate_dom"/>
</dbReference>
<evidence type="ECO:0000313" key="4">
    <source>
        <dbReference type="Proteomes" id="UP000886876"/>
    </source>
</evidence>
<evidence type="ECO:0000256" key="1">
    <source>
        <dbReference type="SAM" id="Phobius"/>
    </source>
</evidence>
<feature type="transmembrane region" description="Helical" evidence="1">
    <location>
        <begin position="76"/>
        <end position="95"/>
    </location>
</feature>
<feature type="transmembrane region" description="Helical" evidence="1">
    <location>
        <begin position="258"/>
        <end position="276"/>
    </location>
</feature>
<sequence length="318" mass="32230">MKKGASALMTTAAVCAALGLIVCSAEAMEGARRSLALCYEVLVPSLFPFFVISALLQELGIPSRLGRLAAPAMSRLFGVSGSGCASLILGFMAGYPLGAASVAGLVQRGELSKADGERLLGFCNNSGPAFILGAAGAGVFGSAKLGFLLYFSHIAAALLSGLLLSHDRRSRKCALPEPAPIGTGALPAAVIGSVRNMLNVCGFVVAFGVVVAVLDTVGFLPSLALWLSELTGLEVSAARALMVGFFELGSGVGAMRGLAATPVNLAVCAAVIGWGGLSVHFQTSAVAGNMNTARHFIGRCLSAVFSFILVLGLAPAVL</sequence>
<feature type="transmembrane region" description="Helical" evidence="1">
    <location>
        <begin position="296"/>
        <end position="317"/>
    </location>
</feature>
<proteinExistence type="predicted"/>
<keyword evidence="1" id="KW-1133">Transmembrane helix</keyword>